<feature type="non-terminal residue" evidence="6">
    <location>
        <position position="1"/>
    </location>
</feature>
<dbReference type="AlphaFoldDB" id="A0A8J4WNM6"/>
<reference evidence="6" key="1">
    <citation type="submission" date="2020-07" db="EMBL/GenBank/DDBJ databases">
        <title>Clarias magur genome sequencing, assembly and annotation.</title>
        <authorList>
            <person name="Kushwaha B."/>
            <person name="Kumar R."/>
            <person name="Das P."/>
            <person name="Joshi C.G."/>
            <person name="Kumar D."/>
            <person name="Nagpure N.S."/>
            <person name="Pandey M."/>
            <person name="Agarwal S."/>
            <person name="Srivastava S."/>
            <person name="Singh M."/>
            <person name="Sahoo L."/>
            <person name="Jayasankar P."/>
            <person name="Meher P.K."/>
            <person name="Koringa P.G."/>
            <person name="Iquebal M.A."/>
            <person name="Das S.P."/>
            <person name="Bit A."/>
            <person name="Patnaik S."/>
            <person name="Patel N."/>
            <person name="Shah T.M."/>
            <person name="Hinsu A."/>
            <person name="Jena J.K."/>
        </authorList>
    </citation>
    <scope>NUCLEOTIDE SEQUENCE</scope>
    <source>
        <strain evidence="6">CIFAMagur01</strain>
        <tissue evidence="6">Testis</tissue>
    </source>
</reference>
<feature type="domain" description="Rho-GAP" evidence="5">
    <location>
        <begin position="285"/>
        <end position="471"/>
    </location>
</feature>
<dbReference type="GO" id="GO:0007165">
    <property type="term" value="P:signal transduction"/>
    <property type="evidence" value="ECO:0007669"/>
    <property type="project" value="InterPro"/>
</dbReference>
<dbReference type="PROSITE" id="PS50200">
    <property type="entry name" value="RA"/>
    <property type="match status" value="1"/>
</dbReference>
<dbReference type="Pfam" id="PF00620">
    <property type="entry name" value="RhoGAP"/>
    <property type="match status" value="1"/>
</dbReference>
<dbReference type="InterPro" id="IPR047886">
    <property type="entry name" value="ARHGAP20-like_RhoGAP"/>
</dbReference>
<dbReference type="Proteomes" id="UP000727407">
    <property type="component" value="Unassembled WGS sequence"/>
</dbReference>
<dbReference type="InterPro" id="IPR011993">
    <property type="entry name" value="PH-like_dom_sf"/>
</dbReference>
<dbReference type="Gene3D" id="1.10.555.10">
    <property type="entry name" value="Rho GTPase activation protein"/>
    <property type="match status" value="1"/>
</dbReference>
<evidence type="ECO:0000313" key="7">
    <source>
        <dbReference type="Proteomes" id="UP000727407"/>
    </source>
</evidence>
<dbReference type="SMART" id="SM00324">
    <property type="entry name" value="RhoGAP"/>
    <property type="match status" value="1"/>
</dbReference>
<keyword evidence="7" id="KW-1185">Reference proteome</keyword>
<dbReference type="PANTHER" id="PTHR23179:SF36">
    <property type="entry name" value="RHO-GAP DOMAIN-CONTAINING PROTEIN"/>
    <property type="match status" value="1"/>
</dbReference>
<evidence type="ECO:0000259" key="5">
    <source>
        <dbReference type="PROSITE" id="PS50238"/>
    </source>
</evidence>
<comment type="caution">
    <text evidence="6">The sequence shown here is derived from an EMBL/GenBank/DDBJ whole genome shotgun (WGS) entry which is preliminary data.</text>
</comment>
<organism evidence="6 7">
    <name type="scientific">Clarias magur</name>
    <name type="common">Asian catfish</name>
    <name type="synonym">Macropteronotus magur</name>
    <dbReference type="NCBI Taxonomy" id="1594786"/>
    <lineage>
        <taxon>Eukaryota</taxon>
        <taxon>Metazoa</taxon>
        <taxon>Chordata</taxon>
        <taxon>Craniata</taxon>
        <taxon>Vertebrata</taxon>
        <taxon>Euteleostomi</taxon>
        <taxon>Actinopterygii</taxon>
        <taxon>Neopterygii</taxon>
        <taxon>Teleostei</taxon>
        <taxon>Ostariophysi</taxon>
        <taxon>Siluriformes</taxon>
        <taxon>Clariidae</taxon>
        <taxon>Clarias</taxon>
    </lineage>
</organism>
<dbReference type="SUPFAM" id="SSF48350">
    <property type="entry name" value="GTPase activation domain, GAP"/>
    <property type="match status" value="1"/>
</dbReference>
<dbReference type="InterPro" id="IPR000198">
    <property type="entry name" value="RhoGAP_dom"/>
</dbReference>
<dbReference type="InterPro" id="IPR008936">
    <property type="entry name" value="Rho_GTPase_activation_prot"/>
</dbReference>
<dbReference type="OrthoDB" id="9994905at2759"/>
<sequence>DEYWEERASQNALLLLEDHAQLTIGSDTRERLLLLSTDSLIVAKPKSLYLKLKARVSLSDIWLASCTHRVTSGKFSSKTSFVIGWPTTNYVVTLSSSETKDKWLSALQWHSVRARQRLIPTRLMVNVQLFDSAVTSVVSVDVHSTAESVVQGAIQQNGLTGGVSDYQLCVLYDGEEEMYPLISHELPYCILRHSLRGQRSRHMLGRHRWRSTDELHVTDEASESAEPRFILKHRAAIPTYIQTGFLKHKRKRSLIGWALRKGQDQADQAEGQADLQPGSNKLFGQSLASVCPDGNLPKAILDLLSMLYREGPETLGVFRRSANAKSCRILKEKLNSGRRVSLRGESVFVAASLLTEFLRKLPGSVLGCDLYDDWMNVMEVDDQQCKCSSVKSVLAKLPQVNRTLLCYVFGVLHHIHTHSDVNQMTASNLALCITPNMLWREPSSNPEQESQNTLEVAALVRFLIENAPSIFGVEVEKAFTTLVETAQENDDLRADTPLPLHSSSEEADLDFLSSPLFSLDLDPFLPLSSLSLSENRKLSSFKAATSSTTDGAYSCGMLDLASTQSTSLCEFSQTRDRCLSEPSMCFEATTPTQAPPHPPVIRQSSCDNGVMENKKINHSPLFQRRGRGAGKGRYAFWKSPQFPARFRHPARRLASVSSLSSTATSSLSSLDSFEYAQSPSDDKSRPFLFGTSARLCPLTPEMPRKLWMMTFTHDELKNGERDKEKEGGMKDLDVNSEDECKVKDGGKVEDDGEMDRGMQVEKHETPYHDEGISPHMLLDNGDLGIVHTSSHTPPCPVHTKHARTVHTRSLTLPAKQDKTSRMKITLLPSMGRRMFKQSARVNMETRGDTVTMAKVNVSQTLFYNQNVNLVLQSEGSQLKMSDAADVCTCNDVCLSKDDASHELSISNGFSLSDEGTRIQSGVDVIRKVSESTSPSPDPNSSVNVDDPILSDPDHDDSTDYTDSFSSTDGTTRVNRAGSACMSRK</sequence>
<proteinExistence type="predicted"/>
<dbReference type="GO" id="GO:0005096">
    <property type="term" value="F:GTPase activator activity"/>
    <property type="evidence" value="ECO:0007669"/>
    <property type="project" value="UniProtKB-KW"/>
</dbReference>
<keyword evidence="2" id="KW-0597">Phosphoprotein</keyword>
<feature type="non-terminal residue" evidence="6">
    <location>
        <position position="984"/>
    </location>
</feature>
<evidence type="ECO:0000259" key="4">
    <source>
        <dbReference type="PROSITE" id="PS50200"/>
    </source>
</evidence>
<protein>
    <submittedName>
        <fullName evidence="6">Rho GTPase-activating protein 20-like</fullName>
    </submittedName>
</protein>
<evidence type="ECO:0000256" key="2">
    <source>
        <dbReference type="ARBA" id="ARBA00022553"/>
    </source>
</evidence>
<dbReference type="Pfam" id="PF00788">
    <property type="entry name" value="RA"/>
    <property type="match status" value="1"/>
</dbReference>
<feature type="region of interest" description="Disordered" evidence="3">
    <location>
        <begin position="928"/>
        <end position="984"/>
    </location>
</feature>
<evidence type="ECO:0000313" key="6">
    <source>
        <dbReference type="EMBL" id="KAF5886476.1"/>
    </source>
</evidence>
<dbReference type="FunFam" id="1.10.555.10:FF:000025">
    <property type="entry name" value="Rho GTPase-activating protein 20"/>
    <property type="match status" value="1"/>
</dbReference>
<dbReference type="InterPro" id="IPR047887">
    <property type="entry name" value="ARHGAP20_PH"/>
</dbReference>
<feature type="compositionally biased region" description="Low complexity" evidence="3">
    <location>
        <begin position="938"/>
        <end position="950"/>
    </location>
</feature>
<feature type="compositionally biased region" description="Low complexity" evidence="3">
    <location>
        <begin position="960"/>
        <end position="971"/>
    </location>
</feature>
<evidence type="ECO:0000256" key="3">
    <source>
        <dbReference type="SAM" id="MobiDB-lite"/>
    </source>
</evidence>
<keyword evidence="1" id="KW-0343">GTPase activation</keyword>
<dbReference type="Pfam" id="PF22286">
    <property type="entry name" value="RHG20_PH"/>
    <property type="match status" value="1"/>
</dbReference>
<evidence type="ECO:0000256" key="1">
    <source>
        <dbReference type="ARBA" id="ARBA00022468"/>
    </source>
</evidence>
<name>A0A8J4WNM6_CLAMG</name>
<dbReference type="InterPro" id="IPR000159">
    <property type="entry name" value="RA_dom"/>
</dbReference>
<dbReference type="GO" id="GO:0035023">
    <property type="term" value="P:regulation of Rho protein signal transduction"/>
    <property type="evidence" value="ECO:0007669"/>
    <property type="project" value="InterPro"/>
</dbReference>
<dbReference type="PANTHER" id="PTHR23179">
    <property type="entry name" value="T-CELL ACTIVATION RHO GTPASE ACTIVATING PROTEIN-RELATED"/>
    <property type="match status" value="1"/>
</dbReference>
<gene>
    <name evidence="6" type="ORF">DAT39_022511</name>
</gene>
<accession>A0A8J4WNM6</accession>
<dbReference type="CDD" id="cd04402">
    <property type="entry name" value="RhoGAP_ARHGAP20"/>
    <property type="match status" value="1"/>
</dbReference>
<dbReference type="PROSITE" id="PS50238">
    <property type="entry name" value="RHOGAP"/>
    <property type="match status" value="1"/>
</dbReference>
<dbReference type="SUPFAM" id="SSF50729">
    <property type="entry name" value="PH domain-like"/>
    <property type="match status" value="1"/>
</dbReference>
<dbReference type="EMBL" id="QNUK01001176">
    <property type="protein sequence ID" value="KAF5886476.1"/>
    <property type="molecule type" value="Genomic_DNA"/>
</dbReference>
<dbReference type="Gene3D" id="2.30.29.30">
    <property type="entry name" value="Pleckstrin-homology domain (PH domain)/Phosphotyrosine-binding domain (PTB)"/>
    <property type="match status" value="1"/>
</dbReference>
<feature type="domain" description="Ras-associating" evidence="4">
    <location>
        <begin position="137"/>
        <end position="209"/>
    </location>
</feature>